<reference evidence="1 2" key="1">
    <citation type="submission" date="2020-01" db="EMBL/GenBank/DDBJ databases">
        <title>Bacteria diversity of Porities sp.</title>
        <authorList>
            <person name="Wang G."/>
        </authorList>
    </citation>
    <scope>NUCLEOTIDE SEQUENCE [LARGE SCALE GENOMIC DNA]</scope>
    <source>
        <strain evidence="1 2">R33</strain>
    </source>
</reference>
<gene>
    <name evidence="1" type="ORF">GTQ38_12045</name>
</gene>
<dbReference type="Gene3D" id="3.20.80.10">
    <property type="entry name" value="Regulatory factor, effector binding domain"/>
    <property type="match status" value="1"/>
</dbReference>
<dbReference type="InterPro" id="IPR011256">
    <property type="entry name" value="Reg_factor_effector_dom_sf"/>
</dbReference>
<keyword evidence="2" id="KW-1185">Reference proteome</keyword>
<name>A0A6L9EDD4_9FLAO</name>
<proteinExistence type="predicted"/>
<protein>
    <submittedName>
        <fullName evidence="1">AraC family transcriptional regulator</fullName>
    </submittedName>
</protein>
<evidence type="ECO:0000313" key="2">
    <source>
        <dbReference type="Proteomes" id="UP000475249"/>
    </source>
</evidence>
<dbReference type="AlphaFoldDB" id="A0A6L9EDD4"/>
<evidence type="ECO:0000313" key="1">
    <source>
        <dbReference type="EMBL" id="NAS12740.1"/>
    </source>
</evidence>
<comment type="caution">
    <text evidence="1">The sequence shown here is derived from an EMBL/GenBank/DDBJ whole genome shotgun (WGS) entry which is preliminary data.</text>
</comment>
<sequence length="302" mass="34879">MKKIWVLLGILLLCGLIWYLFLKPFDYQVTFRANTYPGIVNQSIKSWSSEQKQSEIVAQDQLLNITQQLQFGDSVHIYHWQITPENDSLSRIKVNIEDPENGLANRLRIPFSDTDFEKRSRKTLTRFNELLKQHLREIRVKIVEPEMSPETFCACTKRETSAKGKALGMMKDFPLLNTLLAQNEIKLNGSPILEITSWDRQKDSIAFNFCFPVVRSDSLPEHPELFYRTVEGKKSLKAIYNGNYITSDRAWYALLNHAENENQKVTGLPLEVFKNNPNMGGDALRWEAEVYMPLSTSDEEAL</sequence>
<dbReference type="Proteomes" id="UP000475249">
    <property type="component" value="Unassembled WGS sequence"/>
</dbReference>
<dbReference type="RefSeq" id="WP_161435768.1">
    <property type="nucleotide sequence ID" value="NZ_WXYO01000005.1"/>
</dbReference>
<accession>A0A6L9EDD4</accession>
<organism evidence="1 2">
    <name type="scientific">Poritiphilus flavus</name>
    <dbReference type="NCBI Taxonomy" id="2697053"/>
    <lineage>
        <taxon>Bacteria</taxon>
        <taxon>Pseudomonadati</taxon>
        <taxon>Bacteroidota</taxon>
        <taxon>Flavobacteriia</taxon>
        <taxon>Flavobacteriales</taxon>
        <taxon>Flavobacteriaceae</taxon>
        <taxon>Poritiphilus</taxon>
    </lineage>
</organism>
<dbReference type="EMBL" id="WXYO01000005">
    <property type="protein sequence ID" value="NAS12740.1"/>
    <property type="molecule type" value="Genomic_DNA"/>
</dbReference>